<dbReference type="Proteomes" id="UP001055712">
    <property type="component" value="Unassembled WGS sequence"/>
</dbReference>
<organism evidence="1 2">
    <name type="scientific">Chlorella vulgaris</name>
    <name type="common">Green alga</name>
    <dbReference type="NCBI Taxonomy" id="3077"/>
    <lineage>
        <taxon>Eukaryota</taxon>
        <taxon>Viridiplantae</taxon>
        <taxon>Chlorophyta</taxon>
        <taxon>core chlorophytes</taxon>
        <taxon>Trebouxiophyceae</taxon>
        <taxon>Chlorellales</taxon>
        <taxon>Chlorellaceae</taxon>
        <taxon>Chlorella clade</taxon>
        <taxon>Chlorella</taxon>
    </lineage>
</organism>
<proteinExistence type="predicted"/>
<evidence type="ECO:0000313" key="1">
    <source>
        <dbReference type="EMBL" id="KAI3426987.1"/>
    </source>
</evidence>
<comment type="caution">
    <text evidence="1">The sequence shown here is derived from an EMBL/GenBank/DDBJ whole genome shotgun (WGS) entry which is preliminary data.</text>
</comment>
<protein>
    <submittedName>
        <fullName evidence="1">Uncharacterized protein</fullName>
    </submittedName>
</protein>
<gene>
    <name evidence="1" type="ORF">D9Q98_006931</name>
</gene>
<name>A0A9D4TJ59_CHLVU</name>
<sequence>MGNSHPQPGSNEFAAEFHRIEAAISCEEAKFELQRDTESLRQLHLQLIDMKIACAKYWCTETCALVEWHRHAAKRGCCFNVSLESQRAVAWRLTQEAFYHRLLALLEEEKSALLQRCPAMEVPLPTLEASPEPLPVGDDICGLCTVYLGRRRWEPQLRCGQDGSVQDFKWLPHTGVPWVAELGPGTPPAGLEAARPPFTGIVDQAARPTDAATSPGMAQAEEVHTAAQAGGVQGQAAASRGALFASSAGVDASTTHNHGTTAEIEAVEARERYAALQAH</sequence>
<evidence type="ECO:0000313" key="2">
    <source>
        <dbReference type="Proteomes" id="UP001055712"/>
    </source>
</evidence>
<dbReference type="AlphaFoldDB" id="A0A9D4TJ59"/>
<keyword evidence="2" id="KW-1185">Reference proteome</keyword>
<dbReference type="EMBL" id="SIDB01000010">
    <property type="protein sequence ID" value="KAI3426987.1"/>
    <property type="molecule type" value="Genomic_DNA"/>
</dbReference>
<accession>A0A9D4TJ59</accession>
<reference evidence="1" key="2">
    <citation type="submission" date="2020-11" db="EMBL/GenBank/DDBJ databases">
        <authorList>
            <person name="Cecchin M."/>
            <person name="Marcolungo L."/>
            <person name="Rossato M."/>
            <person name="Girolomoni L."/>
            <person name="Cosentino E."/>
            <person name="Cuine S."/>
            <person name="Li-Beisson Y."/>
            <person name="Delledonne M."/>
            <person name="Ballottari M."/>
        </authorList>
    </citation>
    <scope>NUCLEOTIDE SEQUENCE</scope>
    <source>
        <strain evidence="1">211/11P</strain>
        <tissue evidence="1">Whole cell</tissue>
    </source>
</reference>
<reference evidence="1" key="1">
    <citation type="journal article" date="2019" name="Plant J.">
        <title>Chlorella vulgaris genome assembly and annotation reveals the molecular basis for metabolic acclimation to high light conditions.</title>
        <authorList>
            <person name="Cecchin M."/>
            <person name="Marcolungo L."/>
            <person name="Rossato M."/>
            <person name="Girolomoni L."/>
            <person name="Cosentino E."/>
            <person name="Cuine S."/>
            <person name="Li-Beisson Y."/>
            <person name="Delledonne M."/>
            <person name="Ballottari M."/>
        </authorList>
    </citation>
    <scope>NUCLEOTIDE SEQUENCE</scope>
    <source>
        <strain evidence="1">211/11P</strain>
    </source>
</reference>